<accession>A0A454Y484</accession>
<reference evidence="3" key="1">
    <citation type="journal article" date="2008" name="Nat. Genet.">
        <title>The Pristionchus pacificus genome provides a unique perspective on nematode lifestyle and parasitism.</title>
        <authorList>
            <person name="Dieterich C."/>
            <person name="Clifton S.W."/>
            <person name="Schuster L.N."/>
            <person name="Chinwalla A."/>
            <person name="Delehaunty K."/>
            <person name="Dinkelacker I."/>
            <person name="Fulton L."/>
            <person name="Fulton R."/>
            <person name="Godfrey J."/>
            <person name="Minx P."/>
            <person name="Mitreva M."/>
            <person name="Roeseler W."/>
            <person name="Tian H."/>
            <person name="Witte H."/>
            <person name="Yang S.P."/>
            <person name="Wilson R.K."/>
            <person name="Sommer R.J."/>
        </authorList>
    </citation>
    <scope>NUCLEOTIDE SEQUENCE [LARGE SCALE GENOMIC DNA]</scope>
    <source>
        <strain evidence="3">PS312</strain>
    </source>
</reference>
<gene>
    <name evidence="2" type="primary">WBGene00114157</name>
</gene>
<organism evidence="2 3">
    <name type="scientific">Pristionchus pacificus</name>
    <name type="common">Parasitic nematode worm</name>
    <dbReference type="NCBI Taxonomy" id="54126"/>
    <lineage>
        <taxon>Eukaryota</taxon>
        <taxon>Metazoa</taxon>
        <taxon>Ecdysozoa</taxon>
        <taxon>Nematoda</taxon>
        <taxon>Chromadorea</taxon>
        <taxon>Rhabditida</taxon>
        <taxon>Rhabditina</taxon>
        <taxon>Diplogasteromorpha</taxon>
        <taxon>Diplogasteroidea</taxon>
        <taxon>Neodiplogasteridae</taxon>
        <taxon>Pristionchus</taxon>
    </lineage>
</organism>
<accession>A0A8R1UFE5</accession>
<evidence type="ECO:0000256" key="1">
    <source>
        <dbReference type="SAM" id="MobiDB-lite"/>
    </source>
</evidence>
<name>A0A454Y484_PRIPA</name>
<reference evidence="2" key="2">
    <citation type="submission" date="2022-06" db="UniProtKB">
        <authorList>
            <consortium name="EnsemblMetazoa"/>
        </authorList>
    </citation>
    <scope>IDENTIFICATION</scope>
    <source>
        <strain evidence="2">PS312</strain>
    </source>
</reference>
<proteinExistence type="predicted"/>
<feature type="compositionally biased region" description="Acidic residues" evidence="1">
    <location>
        <begin position="107"/>
        <end position="120"/>
    </location>
</feature>
<evidence type="ECO:0000313" key="3">
    <source>
        <dbReference type="Proteomes" id="UP000005239"/>
    </source>
</evidence>
<evidence type="ECO:0000313" key="2">
    <source>
        <dbReference type="EnsemblMetazoa" id="PPA24603.1"/>
    </source>
</evidence>
<feature type="compositionally biased region" description="Basic and acidic residues" evidence="1">
    <location>
        <begin position="48"/>
        <end position="65"/>
    </location>
</feature>
<keyword evidence="3" id="KW-1185">Reference proteome</keyword>
<dbReference type="AlphaFoldDB" id="A0A454Y484"/>
<feature type="region of interest" description="Disordered" evidence="1">
    <location>
        <begin position="48"/>
        <end position="84"/>
    </location>
</feature>
<dbReference type="Proteomes" id="UP000005239">
    <property type="component" value="Unassembled WGS sequence"/>
</dbReference>
<dbReference type="EnsemblMetazoa" id="PPA24603.1">
    <property type="protein sequence ID" value="PPA24603.1"/>
    <property type="gene ID" value="WBGene00114157"/>
</dbReference>
<sequence>MSHSAFSELSRSSPLMNRRTTSYDSYYDETDSSEVSDVFADIEIEAYRSDESYDSHESESHHESSSFEESEEMEVHSERSDEVSDIFAELYQEFTHASCSNYKDSEGYEDSEMGDEDDCSDLPAERGNY</sequence>
<feature type="region of interest" description="Disordered" evidence="1">
    <location>
        <begin position="99"/>
        <end position="129"/>
    </location>
</feature>
<protein>
    <submittedName>
        <fullName evidence="2">Uncharacterized protein</fullName>
    </submittedName>
</protein>
<feature type="compositionally biased region" description="Basic and acidic residues" evidence="1">
    <location>
        <begin position="73"/>
        <end position="82"/>
    </location>
</feature>